<proteinExistence type="predicted"/>
<dbReference type="SMART" id="SM00091">
    <property type="entry name" value="PAS"/>
    <property type="match status" value="1"/>
</dbReference>
<dbReference type="PANTHER" id="PTHR47429">
    <property type="entry name" value="PROTEIN TWIN LOV 1"/>
    <property type="match status" value="1"/>
</dbReference>
<keyword evidence="2" id="KW-0288">FMN</keyword>
<evidence type="ECO:0000313" key="5">
    <source>
        <dbReference type="EMBL" id="SHH38345.1"/>
    </source>
</evidence>
<feature type="domain" description="PAS" evidence="4">
    <location>
        <begin position="26"/>
        <end position="98"/>
    </location>
</feature>
<dbReference type="STRING" id="1121409.SAMN02745124_00373"/>
<evidence type="ECO:0000313" key="6">
    <source>
        <dbReference type="Proteomes" id="UP000184139"/>
    </source>
</evidence>
<dbReference type="CDD" id="cd00130">
    <property type="entry name" value="PAS"/>
    <property type="match status" value="1"/>
</dbReference>
<dbReference type="InterPro" id="IPR035965">
    <property type="entry name" value="PAS-like_dom_sf"/>
</dbReference>
<dbReference type="EMBL" id="FQXS01000001">
    <property type="protein sequence ID" value="SHH38345.1"/>
    <property type="molecule type" value="Genomic_DNA"/>
</dbReference>
<dbReference type="SUPFAM" id="SSF55785">
    <property type="entry name" value="PYP-like sensor domain (PAS domain)"/>
    <property type="match status" value="1"/>
</dbReference>
<dbReference type="Pfam" id="PF13426">
    <property type="entry name" value="PAS_9"/>
    <property type="match status" value="1"/>
</dbReference>
<dbReference type="NCBIfam" id="TIGR00229">
    <property type="entry name" value="sensory_box"/>
    <property type="match status" value="1"/>
</dbReference>
<sequence length="147" mass="16542">MSESMKSEYLSLADIFSYDQNFQDIMLNMLESALEASFQGVMITEAEPGFPIIYVNPAVCQMTGYERTELLGQSPAMLQGEKTDPAVLADLREKIERGEIFHGKAYNYRKDGSTFMMEWKIVPIRGVGGEIANYLAIQREVPDIQGD</sequence>
<accession>A0A1M5SIQ1</accession>
<evidence type="ECO:0000256" key="1">
    <source>
        <dbReference type="ARBA" id="ARBA00022630"/>
    </source>
</evidence>
<dbReference type="PROSITE" id="PS50112">
    <property type="entry name" value="PAS"/>
    <property type="match status" value="1"/>
</dbReference>
<dbReference type="Gene3D" id="3.30.450.20">
    <property type="entry name" value="PAS domain"/>
    <property type="match status" value="1"/>
</dbReference>
<keyword evidence="6" id="KW-1185">Reference proteome</keyword>
<dbReference type="Proteomes" id="UP000184139">
    <property type="component" value="Unassembled WGS sequence"/>
</dbReference>
<dbReference type="RefSeq" id="WP_084540373.1">
    <property type="nucleotide sequence ID" value="NZ_FQXS01000001.1"/>
</dbReference>
<reference evidence="5 6" key="1">
    <citation type="submission" date="2016-11" db="EMBL/GenBank/DDBJ databases">
        <authorList>
            <person name="Jaros S."/>
            <person name="Januszkiewicz K."/>
            <person name="Wedrychowicz H."/>
        </authorList>
    </citation>
    <scope>NUCLEOTIDE SEQUENCE [LARGE SCALE GENOMIC DNA]</scope>
    <source>
        <strain evidence="5 6">DSM 9705</strain>
    </source>
</reference>
<dbReference type="InterPro" id="IPR000014">
    <property type="entry name" value="PAS"/>
</dbReference>
<protein>
    <submittedName>
        <fullName evidence="5">PAS domain S-box-containing protein</fullName>
    </submittedName>
</protein>
<dbReference type="AlphaFoldDB" id="A0A1M5SIQ1"/>
<organism evidence="5 6">
    <name type="scientific">Desulfofustis glycolicus DSM 9705</name>
    <dbReference type="NCBI Taxonomy" id="1121409"/>
    <lineage>
        <taxon>Bacteria</taxon>
        <taxon>Pseudomonadati</taxon>
        <taxon>Thermodesulfobacteriota</taxon>
        <taxon>Desulfobulbia</taxon>
        <taxon>Desulfobulbales</taxon>
        <taxon>Desulfocapsaceae</taxon>
        <taxon>Desulfofustis</taxon>
    </lineage>
</organism>
<dbReference type="PANTHER" id="PTHR47429:SF2">
    <property type="entry name" value="PROTEIN TWIN LOV 1"/>
    <property type="match status" value="1"/>
</dbReference>
<evidence type="ECO:0000256" key="2">
    <source>
        <dbReference type="ARBA" id="ARBA00022643"/>
    </source>
</evidence>
<name>A0A1M5SIQ1_9BACT</name>
<evidence type="ECO:0000256" key="3">
    <source>
        <dbReference type="ARBA" id="ARBA00022991"/>
    </source>
</evidence>
<evidence type="ECO:0000259" key="4">
    <source>
        <dbReference type="PROSITE" id="PS50112"/>
    </source>
</evidence>
<keyword evidence="3" id="KW-0157">Chromophore</keyword>
<keyword evidence="1" id="KW-0285">Flavoprotein</keyword>
<dbReference type="OrthoDB" id="489241at2"/>
<gene>
    <name evidence="5" type="ORF">SAMN02745124_00373</name>
</gene>